<dbReference type="EMBL" id="RWGY01000049">
    <property type="protein sequence ID" value="TVU06751.1"/>
    <property type="molecule type" value="Genomic_DNA"/>
</dbReference>
<accession>A0A5J9T860</accession>
<organism evidence="2 3">
    <name type="scientific">Eragrostis curvula</name>
    <name type="common">weeping love grass</name>
    <dbReference type="NCBI Taxonomy" id="38414"/>
    <lineage>
        <taxon>Eukaryota</taxon>
        <taxon>Viridiplantae</taxon>
        <taxon>Streptophyta</taxon>
        <taxon>Embryophyta</taxon>
        <taxon>Tracheophyta</taxon>
        <taxon>Spermatophyta</taxon>
        <taxon>Magnoliopsida</taxon>
        <taxon>Liliopsida</taxon>
        <taxon>Poales</taxon>
        <taxon>Poaceae</taxon>
        <taxon>PACMAD clade</taxon>
        <taxon>Chloridoideae</taxon>
        <taxon>Eragrostideae</taxon>
        <taxon>Eragrostidinae</taxon>
        <taxon>Eragrostis</taxon>
    </lineage>
</organism>
<evidence type="ECO:0000256" key="1">
    <source>
        <dbReference type="SAM" id="MobiDB-lite"/>
    </source>
</evidence>
<gene>
    <name evidence="2" type="ORF">EJB05_47557</name>
</gene>
<reference evidence="2 3" key="1">
    <citation type="journal article" date="2019" name="Sci. Rep.">
        <title>A high-quality genome of Eragrostis curvula grass provides insights into Poaceae evolution and supports new strategies to enhance forage quality.</title>
        <authorList>
            <person name="Carballo J."/>
            <person name="Santos B.A.C.M."/>
            <person name="Zappacosta D."/>
            <person name="Garbus I."/>
            <person name="Selva J.P."/>
            <person name="Gallo C.A."/>
            <person name="Diaz A."/>
            <person name="Albertini E."/>
            <person name="Caccamo M."/>
            <person name="Echenique V."/>
        </authorList>
    </citation>
    <scope>NUCLEOTIDE SEQUENCE [LARGE SCALE GENOMIC DNA]</scope>
    <source>
        <strain evidence="3">cv. Victoria</strain>
        <tissue evidence="2">Leaf</tissue>
    </source>
</reference>
<protein>
    <submittedName>
        <fullName evidence="2">Uncharacterized protein</fullName>
    </submittedName>
</protein>
<comment type="caution">
    <text evidence="2">The sequence shown here is derived from an EMBL/GenBank/DDBJ whole genome shotgun (WGS) entry which is preliminary data.</text>
</comment>
<name>A0A5J9T860_9POAL</name>
<feature type="compositionally biased region" description="Basic residues" evidence="1">
    <location>
        <begin position="43"/>
        <end position="52"/>
    </location>
</feature>
<keyword evidence="3" id="KW-1185">Reference proteome</keyword>
<evidence type="ECO:0000313" key="3">
    <source>
        <dbReference type="Proteomes" id="UP000324897"/>
    </source>
</evidence>
<evidence type="ECO:0000313" key="2">
    <source>
        <dbReference type="EMBL" id="TVU06751.1"/>
    </source>
</evidence>
<dbReference type="AlphaFoldDB" id="A0A5J9T860"/>
<dbReference type="Gramene" id="TVU06751">
    <property type="protein sequence ID" value="TVU06751"/>
    <property type="gene ID" value="EJB05_47557"/>
</dbReference>
<dbReference type="Proteomes" id="UP000324897">
    <property type="component" value="Unassembled WGS sequence"/>
</dbReference>
<sequence>MTRRRESREHPAVVVVAEKTMGTDILRRNYKEKCPISCLPKKKSMRKGRVGQKARGSLARLGS</sequence>
<feature type="region of interest" description="Disordered" evidence="1">
    <location>
        <begin position="43"/>
        <end position="63"/>
    </location>
</feature>
<proteinExistence type="predicted"/>